<keyword evidence="1" id="KW-1133">Transmembrane helix</keyword>
<accession>A0AA48HGH3</accession>
<dbReference type="Proteomes" id="UP001333710">
    <property type="component" value="Chromosome"/>
</dbReference>
<evidence type="ECO:0000313" key="2">
    <source>
        <dbReference type="EMBL" id="BDX05976.1"/>
    </source>
</evidence>
<feature type="transmembrane region" description="Helical" evidence="1">
    <location>
        <begin position="78"/>
        <end position="96"/>
    </location>
</feature>
<keyword evidence="1" id="KW-0812">Transmembrane</keyword>
<keyword evidence="3" id="KW-1185">Reference proteome</keyword>
<sequence>MSIVNCMSCNKKISSRAQSCPHCGFSKSGMSEDDTERKLRHKQYLKIQSINTQAAAAVILFVAGFAYMYWGGVDPSEAEWYIAMSISSIGFFWYIINRIRMVIAKRANR</sequence>
<evidence type="ECO:0000256" key="1">
    <source>
        <dbReference type="SAM" id="Phobius"/>
    </source>
</evidence>
<proteinExistence type="predicted"/>
<dbReference type="KEGG" id="pmaw:MACH26_14970"/>
<name>A0AA48HGH3_9ALTE</name>
<feature type="transmembrane region" description="Helical" evidence="1">
    <location>
        <begin position="50"/>
        <end position="72"/>
    </location>
</feature>
<dbReference type="AlphaFoldDB" id="A0AA48HGH3"/>
<protein>
    <recommendedName>
        <fullName evidence="4">Zinc ribbon domain-containing protein</fullName>
    </recommendedName>
</protein>
<reference evidence="2" key="1">
    <citation type="submission" date="2023-01" db="EMBL/GenBank/DDBJ databases">
        <title>Complete genome sequence of Planctobacterium marinum strain Dej080120_11.</title>
        <authorList>
            <person name="Ueki S."/>
            <person name="Maruyama F."/>
        </authorList>
    </citation>
    <scope>NUCLEOTIDE SEQUENCE</scope>
    <source>
        <strain evidence="2">Dej080120_11</strain>
    </source>
</reference>
<evidence type="ECO:0008006" key="4">
    <source>
        <dbReference type="Google" id="ProtNLM"/>
    </source>
</evidence>
<keyword evidence="1" id="KW-0472">Membrane</keyword>
<organism evidence="2 3">
    <name type="scientific">Planctobacterium marinum</name>
    <dbReference type="NCBI Taxonomy" id="1631968"/>
    <lineage>
        <taxon>Bacteria</taxon>
        <taxon>Pseudomonadati</taxon>
        <taxon>Pseudomonadota</taxon>
        <taxon>Gammaproteobacteria</taxon>
        <taxon>Alteromonadales</taxon>
        <taxon>Alteromonadaceae</taxon>
        <taxon>Planctobacterium</taxon>
    </lineage>
</organism>
<gene>
    <name evidence="2" type="ORF">MACH26_14970</name>
</gene>
<evidence type="ECO:0000313" key="3">
    <source>
        <dbReference type="Proteomes" id="UP001333710"/>
    </source>
</evidence>
<dbReference type="EMBL" id="AP027272">
    <property type="protein sequence ID" value="BDX05976.1"/>
    <property type="molecule type" value="Genomic_DNA"/>
</dbReference>